<dbReference type="SUPFAM" id="SSF57997">
    <property type="entry name" value="Tropomyosin"/>
    <property type="match status" value="1"/>
</dbReference>
<dbReference type="Pfam" id="PF26581">
    <property type="entry name" value="WIT1_2_N"/>
    <property type="match status" value="1"/>
</dbReference>
<feature type="transmembrane region" description="Helical" evidence="2">
    <location>
        <begin position="688"/>
        <end position="706"/>
    </location>
</feature>
<dbReference type="InterPro" id="IPR058610">
    <property type="entry name" value="WIT1_2_N"/>
</dbReference>
<dbReference type="EMBL" id="JBBNAE010000010">
    <property type="protein sequence ID" value="KAK9090970.1"/>
    <property type="molecule type" value="Genomic_DNA"/>
</dbReference>
<organism evidence="4 5">
    <name type="scientific">Stephania japonica</name>
    <dbReference type="NCBI Taxonomy" id="461633"/>
    <lineage>
        <taxon>Eukaryota</taxon>
        <taxon>Viridiplantae</taxon>
        <taxon>Streptophyta</taxon>
        <taxon>Embryophyta</taxon>
        <taxon>Tracheophyta</taxon>
        <taxon>Spermatophyta</taxon>
        <taxon>Magnoliopsida</taxon>
        <taxon>Ranunculales</taxon>
        <taxon>Menispermaceae</taxon>
        <taxon>Menispermoideae</taxon>
        <taxon>Cissampelideae</taxon>
        <taxon>Stephania</taxon>
    </lineage>
</organism>
<comment type="caution">
    <text evidence="4">The sequence shown here is derived from an EMBL/GenBank/DDBJ whole genome shotgun (WGS) entry which is preliminary data.</text>
</comment>
<keyword evidence="2" id="KW-0812">Transmembrane</keyword>
<protein>
    <recommendedName>
        <fullName evidence="3">WIT1/2 N-terminal helical bundle domain-containing protein</fullName>
    </recommendedName>
</protein>
<dbReference type="AlphaFoldDB" id="A0AAP0ECW8"/>
<evidence type="ECO:0000313" key="5">
    <source>
        <dbReference type="Proteomes" id="UP001417504"/>
    </source>
</evidence>
<dbReference type="InterPro" id="IPR039976">
    <property type="entry name" value="WIT1/WIT2"/>
</dbReference>
<dbReference type="PANTHER" id="PTHR35705:SF1">
    <property type="entry name" value="WPP DOMAIN-INTERACTING TAIL-ANCHORED PROTEIN 1"/>
    <property type="match status" value="1"/>
</dbReference>
<feature type="coiled-coil region" evidence="1">
    <location>
        <begin position="324"/>
        <end position="511"/>
    </location>
</feature>
<reference evidence="4 5" key="1">
    <citation type="submission" date="2024-01" db="EMBL/GenBank/DDBJ databases">
        <title>Genome assemblies of Stephania.</title>
        <authorList>
            <person name="Yang L."/>
        </authorList>
    </citation>
    <scope>NUCLEOTIDE SEQUENCE [LARGE SCALE GENOMIC DNA]</scope>
    <source>
        <strain evidence="4">QJT</strain>
        <tissue evidence="4">Leaf</tissue>
    </source>
</reference>
<keyword evidence="2" id="KW-0472">Membrane</keyword>
<evidence type="ECO:0000313" key="4">
    <source>
        <dbReference type="EMBL" id="KAK9090970.1"/>
    </source>
</evidence>
<dbReference type="Proteomes" id="UP001417504">
    <property type="component" value="Unassembled WGS sequence"/>
</dbReference>
<evidence type="ECO:0000259" key="3">
    <source>
        <dbReference type="Pfam" id="PF26581"/>
    </source>
</evidence>
<keyword evidence="1" id="KW-0175">Coiled coil</keyword>
<proteinExistence type="predicted"/>
<feature type="coiled-coil region" evidence="1">
    <location>
        <begin position="90"/>
        <end position="155"/>
    </location>
</feature>
<evidence type="ECO:0000256" key="1">
    <source>
        <dbReference type="SAM" id="Coils"/>
    </source>
</evidence>
<sequence length="711" mass="80345">MGMGDDTDLNSTVHSDGAYASEEMREISFAGEVLTRVELHLAYSSEKLLNLDILLMNVVARESDYESLIVEDEDISDNSVEKGFEFDLLIAIIDSEAMELEKLMASLQLEIVDAREKISSPDHLRDFFSEMEEKLQDSEESLKRSQDQVVEIRRQSANFHKKIVASAAQENGDDSKDAYASENGHFSCLNTRVTLQSAEQKKHILRMLEKSLARELDLEEKLLEARLAEEELKQKFYSAEQELFCIDQAAEDIFGRFFEAENAAEVLKGISKEILSRLELVQFNLTASTQREAEMRCKLQQFMEETEAQGSITDKLGTSGSESSDLIVKQRQDLDAKLKETEDEQFVVTSEGSNLWEKIHLLEEQLKEREIEIQNSRNSMEESPKQQDALRSELREIQNTFQDLKANISEAESRAESAEAKCVLLTETNSELNEELSFLKGSGNDIEKMSLLEKQLRESNIQLQHARASAEASQEQQTMLYSAIEDMENLINDLKSKVSKAESRAEIAEERCDFLVATNLDLDKEVGFLRSRMEFIENSLHQAEEAKLATVKEVNIRTKVITDLVLQLAIERERLYKQISLLKNENKVLMEFRKIEKAASEAISSKSTESKEVPLSDGDSAKGVAEEVSEKLVEESSTISFLVNKSAPDASTCDADVNSTISAEDDVDEESDLETVGTVEARQSRWKYILAAIVICIISMFVMLVARQEQV</sequence>
<evidence type="ECO:0000256" key="2">
    <source>
        <dbReference type="SAM" id="Phobius"/>
    </source>
</evidence>
<keyword evidence="2" id="KW-1133">Transmembrane helix</keyword>
<dbReference type="PANTHER" id="PTHR35705">
    <property type="entry name" value="WPP DOMAIN-INTERACTING TAIL-ANCHORED PROTEIN 1"/>
    <property type="match status" value="1"/>
</dbReference>
<keyword evidence="5" id="KW-1185">Reference proteome</keyword>
<feature type="domain" description="WIT1/2 N-terminal helical bundle" evidence="3">
    <location>
        <begin position="30"/>
        <end position="164"/>
    </location>
</feature>
<gene>
    <name evidence="4" type="ORF">Sjap_024147</name>
</gene>
<accession>A0AAP0ECW8</accession>
<name>A0AAP0ECW8_9MAGN</name>